<dbReference type="EMBL" id="CAJVQC010006506">
    <property type="protein sequence ID" value="CAG8567719.1"/>
    <property type="molecule type" value="Genomic_DNA"/>
</dbReference>
<comment type="caution">
    <text evidence="1">The sequence shown here is derived from an EMBL/GenBank/DDBJ whole genome shotgun (WGS) entry which is preliminary data.</text>
</comment>
<evidence type="ECO:0000313" key="2">
    <source>
        <dbReference type="Proteomes" id="UP000789920"/>
    </source>
</evidence>
<organism evidence="1 2">
    <name type="scientific">Racocetra persica</name>
    <dbReference type="NCBI Taxonomy" id="160502"/>
    <lineage>
        <taxon>Eukaryota</taxon>
        <taxon>Fungi</taxon>
        <taxon>Fungi incertae sedis</taxon>
        <taxon>Mucoromycota</taxon>
        <taxon>Glomeromycotina</taxon>
        <taxon>Glomeromycetes</taxon>
        <taxon>Diversisporales</taxon>
        <taxon>Gigasporaceae</taxon>
        <taxon>Racocetra</taxon>
    </lineage>
</organism>
<keyword evidence="2" id="KW-1185">Reference proteome</keyword>
<name>A0ACA9M4W5_9GLOM</name>
<evidence type="ECO:0000313" key="1">
    <source>
        <dbReference type="EMBL" id="CAG8567719.1"/>
    </source>
</evidence>
<protein>
    <submittedName>
        <fullName evidence="1">35607_t:CDS:1</fullName>
    </submittedName>
</protein>
<gene>
    <name evidence="1" type="ORF">RPERSI_LOCUS4625</name>
</gene>
<sequence length="63" mass="7414">MIQVYGFTDPIEKFTKEHTAAAVSLNKTIKKLKRALDKESRKYFKYYITNLYNAVNHVQNVTM</sequence>
<feature type="non-terminal residue" evidence="1">
    <location>
        <position position="63"/>
    </location>
</feature>
<dbReference type="Proteomes" id="UP000789920">
    <property type="component" value="Unassembled WGS sequence"/>
</dbReference>
<accession>A0ACA9M4W5</accession>
<reference evidence="1" key="1">
    <citation type="submission" date="2021-06" db="EMBL/GenBank/DDBJ databases">
        <authorList>
            <person name="Kallberg Y."/>
            <person name="Tangrot J."/>
            <person name="Rosling A."/>
        </authorList>
    </citation>
    <scope>NUCLEOTIDE SEQUENCE</scope>
    <source>
        <strain evidence="1">MA461A</strain>
    </source>
</reference>
<proteinExistence type="predicted"/>